<comment type="subunit">
    <text evidence="5 16">Heteromultimer composed of HisG and HisZ subunits.</text>
</comment>
<comment type="subcellular location">
    <subcellularLocation>
        <location evidence="2 16">Cytoplasm</location>
    </subcellularLocation>
</comment>
<evidence type="ECO:0000256" key="3">
    <source>
        <dbReference type="ARBA" id="ARBA00004667"/>
    </source>
</evidence>
<dbReference type="OrthoDB" id="9801867at2"/>
<evidence type="ECO:0000256" key="1">
    <source>
        <dbReference type="ARBA" id="ARBA00000915"/>
    </source>
</evidence>
<comment type="domain">
    <text evidence="16">Lacks the C-terminal regulatory region which is replaced by HisZ.</text>
</comment>
<evidence type="ECO:0000313" key="19">
    <source>
        <dbReference type="Proteomes" id="UP000287502"/>
    </source>
</evidence>
<sequence length="209" mass="23285">MNENIITVALPKGRLADETIELFVSKGITQEGVVDEESRKLVFLDEKHGMRYMLVRNMDVPTYVEHGAADLGIVGLDIVKETAADVYEFMDLGFGACRLCVAGIKDGNSRYRHDMVVATKYPKMTKDFFAKKGIFVETIKLYGSIELAPIVGLSDMIVDLVSTGQTLRKNGLEVIETMLESTARLIGNKSMTRLKHERVKEIIKRLGGI</sequence>
<dbReference type="GO" id="GO:0000105">
    <property type="term" value="P:L-histidine biosynthetic process"/>
    <property type="evidence" value="ECO:0007669"/>
    <property type="project" value="UniProtKB-UniRule"/>
</dbReference>
<dbReference type="InterPro" id="IPR013820">
    <property type="entry name" value="ATP_PRibTrfase_cat"/>
</dbReference>
<keyword evidence="9 16" id="KW-0028">Amino-acid biosynthesis</keyword>
<dbReference type="GO" id="GO:0003879">
    <property type="term" value="F:ATP phosphoribosyltransferase activity"/>
    <property type="evidence" value="ECO:0007669"/>
    <property type="project" value="UniProtKB-UniRule"/>
</dbReference>
<evidence type="ECO:0000256" key="14">
    <source>
        <dbReference type="ARBA" id="ARBA00023102"/>
    </source>
</evidence>
<comment type="similarity">
    <text evidence="4 16">Belongs to the ATP phosphoribosyltransferase family. Short subfamily.</text>
</comment>
<keyword evidence="19" id="KW-1185">Reference proteome</keyword>
<comment type="catalytic activity">
    <reaction evidence="1 16">
        <text>1-(5-phospho-beta-D-ribosyl)-ATP + diphosphate = 5-phospho-alpha-D-ribose 1-diphosphate + ATP</text>
        <dbReference type="Rhea" id="RHEA:18473"/>
        <dbReference type="ChEBI" id="CHEBI:30616"/>
        <dbReference type="ChEBI" id="CHEBI:33019"/>
        <dbReference type="ChEBI" id="CHEBI:58017"/>
        <dbReference type="ChEBI" id="CHEBI:73183"/>
        <dbReference type="EC" id="2.4.2.17"/>
    </reaction>
</comment>
<dbReference type="GO" id="GO:0005737">
    <property type="term" value="C:cytoplasm"/>
    <property type="evidence" value="ECO:0007669"/>
    <property type="project" value="UniProtKB-SubCell"/>
</dbReference>
<evidence type="ECO:0000256" key="5">
    <source>
        <dbReference type="ARBA" id="ARBA00011496"/>
    </source>
</evidence>
<evidence type="ECO:0000256" key="6">
    <source>
        <dbReference type="ARBA" id="ARBA00011946"/>
    </source>
</evidence>
<dbReference type="KEGG" id="gtl:EP073_11670"/>
<dbReference type="SUPFAM" id="SSF53850">
    <property type="entry name" value="Periplasmic binding protein-like II"/>
    <property type="match status" value="1"/>
</dbReference>
<keyword evidence="8 16" id="KW-0963">Cytoplasm</keyword>
<dbReference type="Pfam" id="PF01634">
    <property type="entry name" value="HisG"/>
    <property type="match status" value="1"/>
</dbReference>
<dbReference type="PANTHER" id="PTHR21403">
    <property type="entry name" value="ATP PHOSPHORIBOSYLTRANSFERASE ATP-PRTASE"/>
    <property type="match status" value="1"/>
</dbReference>
<dbReference type="InterPro" id="IPR024893">
    <property type="entry name" value="ATP_PRibTrfase_HisG_short"/>
</dbReference>
<evidence type="ECO:0000256" key="11">
    <source>
        <dbReference type="ARBA" id="ARBA00022679"/>
    </source>
</evidence>
<comment type="pathway">
    <text evidence="3 16">Amino-acid biosynthesis; L-histidine biosynthesis; L-histidine from 5-phospho-alpha-D-ribose 1-diphosphate: step 1/9.</text>
</comment>
<evidence type="ECO:0000313" key="18">
    <source>
        <dbReference type="EMBL" id="QAR34036.1"/>
    </source>
</evidence>
<evidence type="ECO:0000256" key="7">
    <source>
        <dbReference type="ARBA" id="ARBA00020998"/>
    </source>
</evidence>
<dbReference type="PROSITE" id="PS01316">
    <property type="entry name" value="ATP_P_PHORIBOSYLTR"/>
    <property type="match status" value="1"/>
</dbReference>
<protein>
    <recommendedName>
        <fullName evidence="7 16">ATP phosphoribosyltransferase</fullName>
        <shortName evidence="16">ATP-PRT</shortName>
        <shortName evidence="16">ATP-PRTase</shortName>
        <ecNumber evidence="6 16">2.4.2.17</ecNumber>
    </recommendedName>
</protein>
<keyword evidence="11 16" id="KW-0808">Transferase</keyword>
<name>A0A410K0R5_9BACT</name>
<evidence type="ECO:0000256" key="13">
    <source>
        <dbReference type="ARBA" id="ARBA00022840"/>
    </source>
</evidence>
<evidence type="ECO:0000256" key="9">
    <source>
        <dbReference type="ARBA" id="ARBA00022605"/>
    </source>
</evidence>
<dbReference type="Gene3D" id="3.40.190.10">
    <property type="entry name" value="Periplasmic binding protein-like II"/>
    <property type="match status" value="2"/>
</dbReference>
<dbReference type="RefSeq" id="WP_128467319.1">
    <property type="nucleotide sequence ID" value="NZ_CP035108.1"/>
</dbReference>
<evidence type="ECO:0000256" key="10">
    <source>
        <dbReference type="ARBA" id="ARBA00022676"/>
    </source>
</evidence>
<dbReference type="InterPro" id="IPR018198">
    <property type="entry name" value="ATP_PRibTrfase_CS"/>
</dbReference>
<proteinExistence type="inferred from homology"/>
<evidence type="ECO:0000256" key="4">
    <source>
        <dbReference type="ARBA" id="ARBA00009489"/>
    </source>
</evidence>
<evidence type="ECO:0000256" key="8">
    <source>
        <dbReference type="ARBA" id="ARBA00022490"/>
    </source>
</evidence>
<evidence type="ECO:0000256" key="16">
    <source>
        <dbReference type="HAMAP-Rule" id="MF_01018"/>
    </source>
</evidence>
<reference evidence="18 19" key="1">
    <citation type="submission" date="2019-01" db="EMBL/GenBank/DDBJ databases">
        <title>Geovibrio thiophilus DSM 11263, complete genome.</title>
        <authorList>
            <person name="Spring S."/>
            <person name="Bunk B."/>
            <person name="Sproer C."/>
        </authorList>
    </citation>
    <scope>NUCLEOTIDE SEQUENCE [LARGE SCALE GENOMIC DNA]</scope>
    <source>
        <strain evidence="18 19">DSM 11263</strain>
    </source>
</reference>
<dbReference type="EMBL" id="CP035108">
    <property type="protein sequence ID" value="QAR34036.1"/>
    <property type="molecule type" value="Genomic_DNA"/>
</dbReference>
<evidence type="ECO:0000256" key="2">
    <source>
        <dbReference type="ARBA" id="ARBA00004496"/>
    </source>
</evidence>
<dbReference type="CDD" id="cd13595">
    <property type="entry name" value="PBP2_HisGs"/>
    <property type="match status" value="1"/>
</dbReference>
<accession>A0A410K0R5</accession>
<keyword evidence="10 16" id="KW-0328">Glycosyltransferase</keyword>
<dbReference type="Proteomes" id="UP000287502">
    <property type="component" value="Chromosome"/>
</dbReference>
<dbReference type="GO" id="GO:0005524">
    <property type="term" value="F:ATP binding"/>
    <property type="evidence" value="ECO:0007669"/>
    <property type="project" value="UniProtKB-KW"/>
</dbReference>
<dbReference type="PANTHER" id="PTHR21403:SF8">
    <property type="entry name" value="ATP PHOSPHORIBOSYLTRANSFERASE"/>
    <property type="match status" value="1"/>
</dbReference>
<evidence type="ECO:0000259" key="17">
    <source>
        <dbReference type="Pfam" id="PF01634"/>
    </source>
</evidence>
<feature type="domain" description="ATP phosphoribosyltransferase catalytic" evidence="17">
    <location>
        <begin position="56"/>
        <end position="206"/>
    </location>
</feature>
<keyword evidence="13 16" id="KW-0067">ATP-binding</keyword>
<dbReference type="EC" id="2.4.2.17" evidence="6 16"/>
<dbReference type="UniPathway" id="UPA00031">
    <property type="reaction ID" value="UER00006"/>
</dbReference>
<gene>
    <name evidence="16" type="primary">hisG</name>
    <name evidence="18" type="ORF">EP073_11670</name>
</gene>
<keyword evidence="12 16" id="KW-0547">Nucleotide-binding</keyword>
<dbReference type="NCBIfam" id="TIGR00070">
    <property type="entry name" value="hisG"/>
    <property type="match status" value="1"/>
</dbReference>
<dbReference type="AlphaFoldDB" id="A0A410K0R5"/>
<comment type="function">
    <text evidence="15 16">Catalyzes the condensation of ATP and 5-phosphoribose 1-diphosphate to form N'-(5'-phosphoribosyl)-ATP (PR-ATP). Has a crucial role in the pathway because the rate of histidine biosynthesis seems to be controlled primarily by regulation of HisG enzymatic activity.</text>
</comment>
<evidence type="ECO:0000256" key="12">
    <source>
        <dbReference type="ARBA" id="ARBA00022741"/>
    </source>
</evidence>
<dbReference type="FunFam" id="3.40.190.10:FF:000008">
    <property type="entry name" value="ATP phosphoribosyltransferase"/>
    <property type="match status" value="1"/>
</dbReference>
<organism evidence="18 19">
    <name type="scientific">Geovibrio thiophilus</name>
    <dbReference type="NCBI Taxonomy" id="139438"/>
    <lineage>
        <taxon>Bacteria</taxon>
        <taxon>Pseudomonadati</taxon>
        <taxon>Deferribacterota</taxon>
        <taxon>Deferribacteres</taxon>
        <taxon>Deferribacterales</taxon>
        <taxon>Geovibrionaceae</taxon>
        <taxon>Geovibrio</taxon>
    </lineage>
</organism>
<evidence type="ECO:0000256" key="15">
    <source>
        <dbReference type="ARBA" id="ARBA00024861"/>
    </source>
</evidence>
<keyword evidence="14 16" id="KW-0368">Histidine biosynthesis</keyword>
<dbReference type="InterPro" id="IPR001348">
    <property type="entry name" value="ATP_PRibTrfase_HisG"/>
</dbReference>
<dbReference type="HAMAP" id="MF_01018">
    <property type="entry name" value="HisG_Short"/>
    <property type="match status" value="1"/>
</dbReference>